<comment type="caution">
    <text evidence="1">The sequence shown here is derived from an EMBL/GenBank/DDBJ whole genome shotgun (WGS) entry which is preliminary data.</text>
</comment>
<dbReference type="RefSeq" id="WP_132013521.1">
    <property type="nucleotide sequence ID" value="NZ_SLUN01000006.1"/>
</dbReference>
<name>A0A4R1RZR6_HYDET</name>
<keyword evidence="2" id="KW-1185">Reference proteome</keyword>
<dbReference type="AlphaFoldDB" id="A0A4R1RZR6"/>
<proteinExistence type="predicted"/>
<protein>
    <submittedName>
        <fullName evidence="1">Uncharacterized protein (TIGR02453 family)</fullName>
    </submittedName>
</protein>
<dbReference type="PANTHER" id="PTHR36452:SF1">
    <property type="entry name" value="DUF2461 DOMAIN-CONTAINING PROTEIN"/>
    <property type="match status" value="1"/>
</dbReference>
<dbReference type="EMBL" id="SLUN01000006">
    <property type="protein sequence ID" value="TCL72308.1"/>
    <property type="molecule type" value="Genomic_DNA"/>
</dbReference>
<sequence>MGTQATAKFEGFYPETLEFLREVRANNSKAWFEERRPEYERVLLEPMRALVGELGGFMLAVDPRLEVRPAVGKTISRIFRDTRFSKDKSLFRSNMWCSFRRAFQEWEDTPSFFFEINPDEYCYGMGFYLASRPTMAAFRKRLDTQPEQFLEAIRPLGSGYFELEGEQYRKPLGPAKPPELAAWYQRKNFYLIRYGRPGATLFSAELVRELLDGLERAVPLYHYLWETVAARDASA</sequence>
<reference evidence="1 2" key="1">
    <citation type="submission" date="2019-03" db="EMBL/GenBank/DDBJ databases">
        <title>Genomic Encyclopedia of Type Strains, Phase IV (KMG-IV): sequencing the most valuable type-strain genomes for metagenomic binning, comparative biology and taxonomic classification.</title>
        <authorList>
            <person name="Goeker M."/>
        </authorList>
    </citation>
    <scope>NUCLEOTIDE SEQUENCE [LARGE SCALE GENOMIC DNA]</scope>
    <source>
        <strain evidence="1 2">LX-B</strain>
    </source>
</reference>
<dbReference type="Proteomes" id="UP000295008">
    <property type="component" value="Unassembled WGS sequence"/>
</dbReference>
<dbReference type="PIRSF" id="PIRSF028451">
    <property type="entry name" value="UCP028451"/>
    <property type="match status" value="1"/>
</dbReference>
<accession>A0A4R1RZR6</accession>
<dbReference type="InterPro" id="IPR015996">
    <property type="entry name" value="UCP028451"/>
</dbReference>
<organism evidence="1 2">
    <name type="scientific">Hydrogenispora ethanolica</name>
    <dbReference type="NCBI Taxonomy" id="1082276"/>
    <lineage>
        <taxon>Bacteria</taxon>
        <taxon>Bacillati</taxon>
        <taxon>Bacillota</taxon>
        <taxon>Hydrogenispora</taxon>
    </lineage>
</organism>
<dbReference type="Pfam" id="PF09365">
    <property type="entry name" value="DUF2461"/>
    <property type="match status" value="1"/>
</dbReference>
<dbReference type="PANTHER" id="PTHR36452">
    <property type="entry name" value="CHROMOSOME 12, WHOLE GENOME SHOTGUN SEQUENCE"/>
    <property type="match status" value="1"/>
</dbReference>
<evidence type="ECO:0000313" key="1">
    <source>
        <dbReference type="EMBL" id="TCL72308.1"/>
    </source>
</evidence>
<evidence type="ECO:0000313" key="2">
    <source>
        <dbReference type="Proteomes" id="UP000295008"/>
    </source>
</evidence>
<dbReference type="NCBIfam" id="TIGR02453">
    <property type="entry name" value="TIGR02453 family protein"/>
    <property type="match status" value="1"/>
</dbReference>
<gene>
    <name evidence="1" type="ORF">EDC14_100616</name>
</gene>
<dbReference type="OrthoDB" id="9794241at2"/>
<dbReference type="InterPro" id="IPR012808">
    <property type="entry name" value="CHP02453"/>
</dbReference>